<evidence type="ECO:0000256" key="2">
    <source>
        <dbReference type="ARBA" id="ARBA00023125"/>
    </source>
</evidence>
<dbReference type="InterPro" id="IPR008920">
    <property type="entry name" value="TF_FadR/GntR_C"/>
</dbReference>
<evidence type="ECO:0000256" key="3">
    <source>
        <dbReference type="ARBA" id="ARBA00023163"/>
    </source>
</evidence>
<dbReference type="InterPro" id="IPR011711">
    <property type="entry name" value="GntR_C"/>
</dbReference>
<keyword evidence="2" id="KW-0238">DNA-binding</keyword>
<dbReference type="SUPFAM" id="SSF46785">
    <property type="entry name" value="Winged helix' DNA-binding domain"/>
    <property type="match status" value="1"/>
</dbReference>
<dbReference type="SMART" id="SM00895">
    <property type="entry name" value="FCD"/>
    <property type="match status" value="1"/>
</dbReference>
<dbReference type="PRINTS" id="PR00035">
    <property type="entry name" value="HTHGNTR"/>
</dbReference>
<dbReference type="GO" id="GO:0003677">
    <property type="term" value="F:DNA binding"/>
    <property type="evidence" value="ECO:0007669"/>
    <property type="project" value="UniProtKB-KW"/>
</dbReference>
<comment type="caution">
    <text evidence="6">The sequence shown here is derived from an EMBL/GenBank/DDBJ whole genome shotgun (WGS) entry which is preliminary data.</text>
</comment>
<evidence type="ECO:0000256" key="1">
    <source>
        <dbReference type="ARBA" id="ARBA00023015"/>
    </source>
</evidence>
<proteinExistence type="predicted"/>
<organism evidence="6 7">
    <name type="scientific">Pseudooceanicola lipolyticus</name>
    <dbReference type="NCBI Taxonomy" id="2029104"/>
    <lineage>
        <taxon>Bacteria</taxon>
        <taxon>Pseudomonadati</taxon>
        <taxon>Pseudomonadota</taxon>
        <taxon>Alphaproteobacteria</taxon>
        <taxon>Rhodobacterales</taxon>
        <taxon>Paracoccaceae</taxon>
        <taxon>Pseudooceanicola</taxon>
    </lineage>
</organism>
<dbReference type="GO" id="GO:0003700">
    <property type="term" value="F:DNA-binding transcription factor activity"/>
    <property type="evidence" value="ECO:0007669"/>
    <property type="project" value="InterPro"/>
</dbReference>
<feature type="coiled-coil region" evidence="4">
    <location>
        <begin position="100"/>
        <end position="137"/>
    </location>
</feature>
<dbReference type="PANTHER" id="PTHR43537:SF5">
    <property type="entry name" value="UXU OPERON TRANSCRIPTIONAL REGULATOR"/>
    <property type="match status" value="1"/>
</dbReference>
<keyword evidence="3" id="KW-0804">Transcription</keyword>
<evidence type="ECO:0000313" key="6">
    <source>
        <dbReference type="EMBL" id="PJE37970.1"/>
    </source>
</evidence>
<dbReference type="RefSeq" id="WP_100161336.1">
    <property type="nucleotide sequence ID" value="NZ_PGTB01000006.1"/>
</dbReference>
<feature type="domain" description="HTH gntR-type" evidence="5">
    <location>
        <begin position="12"/>
        <end position="80"/>
    </location>
</feature>
<dbReference type="SMART" id="SM00345">
    <property type="entry name" value="HTH_GNTR"/>
    <property type="match status" value="1"/>
</dbReference>
<dbReference type="Pfam" id="PF07729">
    <property type="entry name" value="FCD"/>
    <property type="match status" value="1"/>
</dbReference>
<evidence type="ECO:0000313" key="7">
    <source>
        <dbReference type="Proteomes" id="UP000231553"/>
    </source>
</evidence>
<dbReference type="SUPFAM" id="SSF48008">
    <property type="entry name" value="GntR ligand-binding domain-like"/>
    <property type="match status" value="1"/>
</dbReference>
<accession>A0A2M8J5B2</accession>
<sequence>MDAPKLKIKKRQTLADQLYGQILEQIVSNKLAQSEKLPSENQIATAFGVSRPVVREALRKLQEDGLVEARRGVGTFVRRRPSEKLIEYATAGSVAGLMRAVEARITVEQATARMAALRANSKDIARIEAALQALEDSMQARTPSFEADYQFHHAIAIASGNDVFVQMLDCARDAIEQGIDVAQKLTREGTQARIDVVISEHRQILEAIRAGDGEAAGVAMAYHLLQARARITDHAGIA</sequence>
<dbReference type="OrthoDB" id="9028214at2"/>
<dbReference type="Pfam" id="PF00392">
    <property type="entry name" value="GntR"/>
    <property type="match status" value="1"/>
</dbReference>
<protein>
    <submittedName>
        <fullName evidence="6">FadR family transcriptional regulator</fullName>
    </submittedName>
</protein>
<dbReference type="InterPro" id="IPR000524">
    <property type="entry name" value="Tscrpt_reg_HTH_GntR"/>
</dbReference>
<gene>
    <name evidence="6" type="ORF">CVM52_04115</name>
</gene>
<dbReference type="Gene3D" id="1.10.10.10">
    <property type="entry name" value="Winged helix-like DNA-binding domain superfamily/Winged helix DNA-binding domain"/>
    <property type="match status" value="1"/>
</dbReference>
<evidence type="ECO:0000256" key="4">
    <source>
        <dbReference type="SAM" id="Coils"/>
    </source>
</evidence>
<dbReference type="PANTHER" id="PTHR43537">
    <property type="entry name" value="TRANSCRIPTIONAL REGULATOR, GNTR FAMILY"/>
    <property type="match status" value="1"/>
</dbReference>
<dbReference type="PROSITE" id="PS50949">
    <property type="entry name" value="HTH_GNTR"/>
    <property type="match status" value="1"/>
</dbReference>
<dbReference type="Gene3D" id="1.20.120.530">
    <property type="entry name" value="GntR ligand-binding domain-like"/>
    <property type="match status" value="1"/>
</dbReference>
<keyword evidence="4" id="KW-0175">Coiled coil</keyword>
<keyword evidence="7" id="KW-1185">Reference proteome</keyword>
<reference evidence="6 7" key="1">
    <citation type="journal article" date="2018" name="Int. J. Syst. Evol. Microbiol.">
        <title>Pseudooceanicola lipolyticus sp. nov., a marine alphaproteobacterium, reclassification of Oceanicola flagellatus as Pseudooceanicola flagellatus comb. nov. and emended description of the genus Pseudooceanicola.</title>
        <authorList>
            <person name="Huang M.-M."/>
            <person name="Guo L.-L."/>
            <person name="Wu Y.-H."/>
            <person name="Lai Q.-L."/>
            <person name="Shao Z.-Z."/>
            <person name="Wang C.-S."/>
            <person name="Wu M."/>
            <person name="Xu X.-W."/>
        </authorList>
    </citation>
    <scope>NUCLEOTIDE SEQUENCE [LARGE SCALE GENOMIC DNA]</scope>
    <source>
        <strain evidence="6 7">157</strain>
    </source>
</reference>
<dbReference type="EMBL" id="PGTB01000006">
    <property type="protein sequence ID" value="PJE37970.1"/>
    <property type="molecule type" value="Genomic_DNA"/>
</dbReference>
<dbReference type="InterPro" id="IPR036390">
    <property type="entry name" value="WH_DNA-bd_sf"/>
</dbReference>
<evidence type="ECO:0000259" key="5">
    <source>
        <dbReference type="PROSITE" id="PS50949"/>
    </source>
</evidence>
<name>A0A2M8J5B2_9RHOB</name>
<dbReference type="Proteomes" id="UP000231553">
    <property type="component" value="Unassembled WGS sequence"/>
</dbReference>
<dbReference type="AlphaFoldDB" id="A0A2M8J5B2"/>
<dbReference type="InterPro" id="IPR036388">
    <property type="entry name" value="WH-like_DNA-bd_sf"/>
</dbReference>
<keyword evidence="1" id="KW-0805">Transcription regulation</keyword>
<dbReference type="CDD" id="cd07377">
    <property type="entry name" value="WHTH_GntR"/>
    <property type="match status" value="1"/>
</dbReference>